<name>A0A517VMN1_9PLAN</name>
<sequence>MALRNPGNTELNLSRNGFLVDADNLNFVVENVSQDKIKHIEPGQMSGIAQSLSVSENLMYFAASGIPIENSCYGEFQKDQLLLAVEMVRHEPNPVTRMNEPNTNLNRYVFGISEKDGKAYGIDVTTKYSNPITGQVGNHWDEIENYVNRHWT</sequence>
<evidence type="ECO:0000313" key="2">
    <source>
        <dbReference type="Proteomes" id="UP000316855"/>
    </source>
</evidence>
<organism evidence="1 2">
    <name type="scientific">Gimesia algae</name>
    <dbReference type="NCBI Taxonomy" id="2527971"/>
    <lineage>
        <taxon>Bacteria</taxon>
        <taxon>Pseudomonadati</taxon>
        <taxon>Planctomycetota</taxon>
        <taxon>Planctomycetia</taxon>
        <taxon>Planctomycetales</taxon>
        <taxon>Planctomycetaceae</taxon>
        <taxon>Gimesia</taxon>
    </lineage>
</organism>
<dbReference type="RefSeq" id="WP_145232196.1">
    <property type="nucleotide sequence ID" value="NZ_CP036343.1"/>
</dbReference>
<dbReference type="EMBL" id="CP036343">
    <property type="protein sequence ID" value="QDT94281.1"/>
    <property type="molecule type" value="Genomic_DNA"/>
</dbReference>
<keyword evidence="2" id="KW-1185">Reference proteome</keyword>
<accession>A0A517VMN1</accession>
<dbReference type="Proteomes" id="UP000316855">
    <property type="component" value="Chromosome"/>
</dbReference>
<protein>
    <submittedName>
        <fullName evidence="1">Uncharacterized protein</fullName>
    </submittedName>
</protein>
<reference evidence="1 2" key="1">
    <citation type="submission" date="2019-02" db="EMBL/GenBank/DDBJ databases">
        <title>Deep-cultivation of Planctomycetes and their phenomic and genomic characterization uncovers novel biology.</title>
        <authorList>
            <person name="Wiegand S."/>
            <person name="Jogler M."/>
            <person name="Boedeker C."/>
            <person name="Pinto D."/>
            <person name="Vollmers J."/>
            <person name="Rivas-Marin E."/>
            <person name="Kohn T."/>
            <person name="Peeters S.H."/>
            <person name="Heuer A."/>
            <person name="Rast P."/>
            <person name="Oberbeckmann S."/>
            <person name="Bunk B."/>
            <person name="Jeske O."/>
            <person name="Meyerdierks A."/>
            <person name="Storesund J.E."/>
            <person name="Kallscheuer N."/>
            <person name="Luecker S."/>
            <person name="Lage O.M."/>
            <person name="Pohl T."/>
            <person name="Merkel B.J."/>
            <person name="Hornburger P."/>
            <person name="Mueller R.-W."/>
            <person name="Bruemmer F."/>
            <person name="Labrenz M."/>
            <person name="Spormann A.M."/>
            <person name="Op den Camp H."/>
            <person name="Overmann J."/>
            <person name="Amann R."/>
            <person name="Jetten M.S.M."/>
            <person name="Mascher T."/>
            <person name="Medema M.H."/>
            <person name="Devos D.P."/>
            <person name="Kaster A.-K."/>
            <person name="Ovreas L."/>
            <person name="Rohde M."/>
            <person name="Galperin M.Y."/>
            <person name="Jogler C."/>
        </authorList>
    </citation>
    <scope>NUCLEOTIDE SEQUENCE [LARGE SCALE GENOMIC DNA]</scope>
    <source>
        <strain evidence="1 2">Pan161</strain>
    </source>
</reference>
<gene>
    <name evidence="1" type="ORF">Pan161_59760</name>
</gene>
<evidence type="ECO:0000313" key="1">
    <source>
        <dbReference type="EMBL" id="QDT94281.1"/>
    </source>
</evidence>
<dbReference type="AlphaFoldDB" id="A0A517VMN1"/>
<proteinExistence type="predicted"/>
<dbReference type="KEGG" id="gax:Pan161_59760"/>